<name>A0A7G7BLM6_9ACTN</name>
<dbReference type="EMBL" id="CP045702">
    <property type="protein sequence ID" value="QNE76241.1"/>
    <property type="molecule type" value="Genomic_DNA"/>
</dbReference>
<proteinExistence type="predicted"/>
<evidence type="ECO:0000313" key="1">
    <source>
        <dbReference type="EMBL" id="QNE76241.1"/>
    </source>
</evidence>
<dbReference type="RefSeq" id="WP_185299730.1">
    <property type="nucleotide sequence ID" value="NZ_CP045702.1"/>
</dbReference>
<protein>
    <submittedName>
        <fullName evidence="1">Uncharacterized protein</fullName>
    </submittedName>
</protein>
<dbReference type="AlphaFoldDB" id="A0A7G7BLM6"/>
<gene>
    <name evidence="1" type="ORF">F0344_17885</name>
</gene>
<organism evidence="1 2">
    <name type="scientific">Streptomyces finlayi</name>
    <dbReference type="NCBI Taxonomy" id="67296"/>
    <lineage>
        <taxon>Bacteria</taxon>
        <taxon>Bacillati</taxon>
        <taxon>Actinomycetota</taxon>
        <taxon>Actinomycetes</taxon>
        <taxon>Kitasatosporales</taxon>
        <taxon>Streptomycetaceae</taxon>
        <taxon>Streptomyces</taxon>
    </lineage>
</organism>
<sequence>MTAISASRVGVRVRSKKFVNQTVENPAQGDPMVILIETRLGEEVVGLSPTRVDGSAHGP</sequence>
<dbReference type="KEGG" id="sfiy:F0344_17885"/>
<keyword evidence="2" id="KW-1185">Reference proteome</keyword>
<reference evidence="2" key="1">
    <citation type="submission" date="2019-10" db="EMBL/GenBank/DDBJ databases">
        <title>Antimicrobial potential of Antarctic Bacteria.</title>
        <authorList>
            <person name="Benaud N."/>
            <person name="Edwards R.J."/>
            <person name="Ferrari B.C."/>
        </authorList>
    </citation>
    <scope>NUCLEOTIDE SEQUENCE [LARGE SCALE GENOMIC DNA]</scope>
    <source>
        <strain evidence="2">NBSH44</strain>
    </source>
</reference>
<dbReference type="Proteomes" id="UP000515307">
    <property type="component" value="Chromosome"/>
</dbReference>
<accession>A0A7G7BLM6</accession>
<evidence type="ECO:0000313" key="2">
    <source>
        <dbReference type="Proteomes" id="UP000515307"/>
    </source>
</evidence>